<feature type="domain" description="Penicillin-binding protein dimerisation" evidence="18">
    <location>
        <begin position="60"/>
        <end position="212"/>
    </location>
</feature>
<dbReference type="NCBIfam" id="NF011685">
    <property type="entry name" value="PRK15105.1"/>
    <property type="match status" value="1"/>
</dbReference>
<evidence type="ECO:0000256" key="8">
    <source>
        <dbReference type="ARBA" id="ARBA00022801"/>
    </source>
</evidence>
<dbReference type="GO" id="GO:0006508">
    <property type="term" value="P:proteolysis"/>
    <property type="evidence" value="ECO:0007669"/>
    <property type="project" value="UniProtKB-KW"/>
</dbReference>
<keyword evidence="7 16" id="KW-0812">Transmembrane</keyword>
<keyword evidence="4 16" id="KW-0132">Cell division</keyword>
<dbReference type="Gene3D" id="3.30.450.330">
    <property type="match status" value="1"/>
</dbReference>
<evidence type="ECO:0000256" key="13">
    <source>
        <dbReference type="ARBA" id="ARBA00023210"/>
    </source>
</evidence>
<feature type="domain" description="Penicillin-binding protein transpeptidase" evidence="17">
    <location>
        <begin position="253"/>
        <end position="549"/>
    </location>
</feature>
<evidence type="ECO:0000256" key="15">
    <source>
        <dbReference type="ARBA" id="ARBA00023316"/>
    </source>
</evidence>
<dbReference type="GO" id="GO:0008360">
    <property type="term" value="P:regulation of cell shape"/>
    <property type="evidence" value="ECO:0007669"/>
    <property type="project" value="UniProtKB-KW"/>
</dbReference>
<dbReference type="GO" id="GO:0000917">
    <property type="term" value="P:division septum assembly"/>
    <property type="evidence" value="ECO:0007669"/>
    <property type="project" value="UniProtKB-KW"/>
</dbReference>
<dbReference type="InterPro" id="IPR005311">
    <property type="entry name" value="PBP_dimer"/>
</dbReference>
<comment type="pathway">
    <text evidence="16">Cell wall biogenesis; peptidoglycan biosynthesis.</text>
</comment>
<keyword evidence="13 16" id="KW-0717">Septation</keyword>
<keyword evidence="20" id="KW-1185">Reference proteome</keyword>
<dbReference type="SUPFAM" id="SSF56519">
    <property type="entry name" value="Penicillin binding protein dimerisation domain"/>
    <property type="match status" value="1"/>
</dbReference>
<dbReference type="GO" id="GO:0043093">
    <property type="term" value="P:FtsZ-dependent cytokinesis"/>
    <property type="evidence" value="ECO:0007669"/>
    <property type="project" value="UniProtKB-UniRule"/>
</dbReference>
<dbReference type="GO" id="GO:0008955">
    <property type="term" value="F:peptidoglycan glycosyltransferase activity"/>
    <property type="evidence" value="ECO:0007669"/>
    <property type="project" value="InterPro"/>
</dbReference>
<keyword evidence="12 16" id="KW-0472">Membrane</keyword>
<keyword evidence="9 16" id="KW-0133">Cell shape</keyword>
<dbReference type="UniPathway" id="UPA00219"/>
<evidence type="ECO:0000256" key="5">
    <source>
        <dbReference type="ARBA" id="ARBA00022645"/>
    </source>
</evidence>
<evidence type="ECO:0000256" key="2">
    <source>
        <dbReference type="ARBA" id="ARBA00022475"/>
    </source>
</evidence>
<keyword evidence="19" id="KW-0808">Transferase</keyword>
<evidence type="ECO:0000256" key="12">
    <source>
        <dbReference type="ARBA" id="ARBA00023136"/>
    </source>
</evidence>
<evidence type="ECO:0000256" key="9">
    <source>
        <dbReference type="ARBA" id="ARBA00022960"/>
    </source>
</evidence>
<dbReference type="GO" id="GO:0009002">
    <property type="term" value="F:serine-type D-Ala-D-Ala carboxypeptidase activity"/>
    <property type="evidence" value="ECO:0007669"/>
    <property type="project" value="UniProtKB-UniRule"/>
</dbReference>
<feature type="active site" description="Acyl-ester intermediate" evidence="16">
    <location>
        <position position="300"/>
    </location>
</feature>
<keyword evidence="3 16" id="KW-0997">Cell inner membrane</keyword>
<dbReference type="GO" id="GO:0009252">
    <property type="term" value="P:peptidoglycan biosynthetic process"/>
    <property type="evidence" value="ECO:0007669"/>
    <property type="project" value="UniProtKB-UniRule"/>
</dbReference>
<evidence type="ECO:0000256" key="4">
    <source>
        <dbReference type="ARBA" id="ARBA00022618"/>
    </source>
</evidence>
<comment type="subcellular location">
    <subcellularLocation>
        <location evidence="16">Cell inner membrane</location>
        <topology evidence="16">Single-pass membrane protein</topology>
    </subcellularLocation>
    <subcellularLocation>
        <location evidence="1">Membrane</location>
    </subcellularLocation>
</comment>
<dbReference type="HAMAP" id="MF_02080">
    <property type="entry name" value="FtsI_transpept"/>
    <property type="match status" value="1"/>
</dbReference>
<dbReference type="InterPro" id="IPR037532">
    <property type="entry name" value="FtsI_transpept"/>
</dbReference>
<evidence type="ECO:0000256" key="16">
    <source>
        <dbReference type="HAMAP-Rule" id="MF_02080"/>
    </source>
</evidence>
<evidence type="ECO:0000256" key="11">
    <source>
        <dbReference type="ARBA" id="ARBA00022989"/>
    </source>
</evidence>
<keyword evidence="5 16" id="KW-0121">Carboxypeptidase</keyword>
<comment type="catalytic activity">
    <reaction evidence="16">
        <text>Preferential cleavage: (Ac)2-L-Lys-D-Ala-|-D-Ala. Also transpeptidation of peptidyl-alanyl moieties that are N-acyl substituents of D-alanine.</text>
        <dbReference type="EC" id="3.4.16.4"/>
    </reaction>
</comment>
<organism evidence="19 20">
    <name type="scientific">Candidatus Providencia siddallii</name>
    <dbReference type="NCBI Taxonomy" id="1715285"/>
    <lineage>
        <taxon>Bacteria</taxon>
        <taxon>Pseudomonadati</taxon>
        <taxon>Pseudomonadota</taxon>
        <taxon>Gammaproteobacteria</taxon>
        <taxon>Enterobacterales</taxon>
        <taxon>Morganellaceae</taxon>
        <taxon>Providencia</taxon>
    </lineage>
</organism>
<evidence type="ECO:0000256" key="14">
    <source>
        <dbReference type="ARBA" id="ARBA00023306"/>
    </source>
</evidence>
<keyword evidence="15 16" id="KW-0961">Cell wall biogenesis/degradation</keyword>
<dbReference type="SUPFAM" id="SSF56601">
    <property type="entry name" value="beta-lactamase/transpeptidase-like"/>
    <property type="match status" value="1"/>
</dbReference>
<keyword evidence="2 16" id="KW-1003">Cell membrane</keyword>
<evidence type="ECO:0000259" key="17">
    <source>
        <dbReference type="Pfam" id="PF00905"/>
    </source>
</evidence>
<comment type="similarity">
    <text evidence="16">Belongs to the transpeptidase family. FtsI subfamily.</text>
</comment>
<keyword evidence="14 16" id="KW-0131">Cell cycle</keyword>
<gene>
    <name evidence="16 19" type="primary">ftsI</name>
    <name evidence="19" type="ORF">SOFFGTOCOR_0020</name>
</gene>
<dbReference type="Proteomes" id="UP000242301">
    <property type="component" value="Unassembled WGS sequence"/>
</dbReference>
<dbReference type="Pfam" id="PF00905">
    <property type="entry name" value="Transpeptidase"/>
    <property type="match status" value="1"/>
</dbReference>
<dbReference type="GO" id="GO:0008658">
    <property type="term" value="F:penicillin binding"/>
    <property type="evidence" value="ECO:0007669"/>
    <property type="project" value="InterPro"/>
</dbReference>
<dbReference type="GO" id="GO:0005886">
    <property type="term" value="C:plasma membrane"/>
    <property type="evidence" value="ECO:0007669"/>
    <property type="project" value="UniProtKB-SubCell"/>
</dbReference>
<keyword evidence="6 16" id="KW-0645">Protease</keyword>
<dbReference type="InterPro" id="IPR001460">
    <property type="entry name" value="PCN-bd_Tpept"/>
</dbReference>
<dbReference type="InterPro" id="IPR012338">
    <property type="entry name" value="Beta-lactam/transpept-like"/>
</dbReference>
<dbReference type="EC" id="3.4.16.4" evidence="16"/>
<dbReference type="GO" id="GO:0071555">
    <property type="term" value="P:cell wall organization"/>
    <property type="evidence" value="ECO:0007669"/>
    <property type="project" value="UniProtKB-KW"/>
</dbReference>
<evidence type="ECO:0000259" key="18">
    <source>
        <dbReference type="Pfam" id="PF03717"/>
    </source>
</evidence>
<dbReference type="EMBL" id="CVRF01000001">
    <property type="protein sequence ID" value="CRK85466.1"/>
    <property type="molecule type" value="Genomic_DNA"/>
</dbReference>
<keyword evidence="19" id="KW-0328">Glycosyltransferase</keyword>
<evidence type="ECO:0000313" key="19">
    <source>
        <dbReference type="EMBL" id="CRK85466.1"/>
    </source>
</evidence>
<dbReference type="PANTHER" id="PTHR30627">
    <property type="entry name" value="PEPTIDOGLYCAN D,D-TRANSPEPTIDASE"/>
    <property type="match status" value="1"/>
</dbReference>
<evidence type="ECO:0000256" key="10">
    <source>
        <dbReference type="ARBA" id="ARBA00022984"/>
    </source>
</evidence>
<reference evidence="20" key="1">
    <citation type="submission" date="2015-05" db="EMBL/GenBank/DDBJ databases">
        <authorList>
            <person name="Manzano-Marin A."/>
        </authorList>
    </citation>
    <scope>NUCLEOTIDE SEQUENCE [LARGE SCALE GENOMIC DNA]</scope>
    <source>
        <strain evidence="20">officinalis</strain>
    </source>
</reference>
<dbReference type="Gene3D" id="3.40.710.10">
    <property type="entry name" value="DD-peptidase/beta-lactamase superfamily"/>
    <property type="match status" value="1"/>
</dbReference>
<dbReference type="InterPro" id="IPR050515">
    <property type="entry name" value="Beta-lactam/transpept"/>
</dbReference>
<dbReference type="STRING" id="1715285.SOFFGTOCOR_0020"/>
<evidence type="ECO:0000313" key="20">
    <source>
        <dbReference type="Proteomes" id="UP000242301"/>
    </source>
</evidence>
<dbReference type="InterPro" id="IPR036138">
    <property type="entry name" value="PBP_dimer_sf"/>
</dbReference>
<evidence type="ECO:0000256" key="6">
    <source>
        <dbReference type="ARBA" id="ARBA00022670"/>
    </source>
</evidence>
<dbReference type="PANTHER" id="PTHR30627:SF1">
    <property type="entry name" value="PEPTIDOGLYCAN D,D-TRANSPEPTIDASE FTSI"/>
    <property type="match status" value="1"/>
</dbReference>
<name>A0A0M6W7U2_9GAMM</name>
<feature type="transmembrane region" description="Helical" evidence="16">
    <location>
        <begin position="23"/>
        <end position="42"/>
    </location>
</feature>
<evidence type="ECO:0000256" key="1">
    <source>
        <dbReference type="ARBA" id="ARBA00004370"/>
    </source>
</evidence>
<evidence type="ECO:0000256" key="7">
    <source>
        <dbReference type="ARBA" id="ARBA00022692"/>
    </source>
</evidence>
<proteinExistence type="inferred from homology"/>
<dbReference type="AlphaFoldDB" id="A0A0M6W7U2"/>
<accession>A0A0M6W7U2</accession>
<sequence>MMKSLKQKKIYFINWRFTFINKCIKVVIGILLIRIAYLQIFFPEKLIKEGDSRSLRIQKISSTRGIITDREGSKLAVSVPVNAIWADPKEIIEKWGIINYEYWKALSDILEVPLKQITNKILNNQKSRFVYLARQITPSIANYIDKLKIPGIYLCKESRRYYPLGPITANLLGITNIDGDGIEGIEKSFNLWLKGFAIERTVRRDRNGRIIEITPHPDIQEKHDLILSIDERIQSIVYRELTYGVEKNNAESGVAILIDVNTGEILAMANYPSYNPNNIIGISKDAMRNRAITDIFEPGSTVKPLVIMSALRNKIIKENMILNTLPYQINGHIIKDVINYNNLSITGILKKSSNVGISKIALSMPITELIDIFNCFGFGKPTNLGLIGENNGIFPNKKTKWSNLEKAIFSFGYGQMVTPLQLARAYSIIGSLGVYHPLSIIKKNQPTSGVRVFPESIIKNVIHMMESVALPGGGGSQAAIKGYRIAVKTGTTKKVGPNGFYVKKYIAYTAGVASASAPRYALVVLVNEPNAGKYYGGAVSAPIFGAIMKNVLRLMNIKPDGFQIYDKNEILKNKKGIESVKS</sequence>
<protein>
    <recommendedName>
        <fullName evidence="16">Peptidoglycan D,D-transpeptidase FtsI</fullName>
        <ecNumber evidence="16">3.4.16.4</ecNumber>
    </recommendedName>
    <alternativeName>
        <fullName evidence="16">Penicillin-binding protein 3</fullName>
        <shortName evidence="16">PBP-3</shortName>
    </alternativeName>
</protein>
<keyword evidence="10 16" id="KW-0573">Peptidoglycan synthesis</keyword>
<dbReference type="Pfam" id="PF03717">
    <property type="entry name" value="PBP_dimer"/>
    <property type="match status" value="1"/>
</dbReference>
<dbReference type="Gene3D" id="3.90.1310.10">
    <property type="entry name" value="Penicillin-binding protein 2a (Domain 2)"/>
    <property type="match status" value="1"/>
</dbReference>
<evidence type="ECO:0000256" key="3">
    <source>
        <dbReference type="ARBA" id="ARBA00022519"/>
    </source>
</evidence>
<keyword evidence="11 16" id="KW-1133">Transmembrane helix</keyword>
<comment type="function">
    <text evidence="16">Catalyzes cross-linking of the peptidoglycan cell wall at the division septum.</text>
</comment>
<keyword evidence="8 16" id="KW-0378">Hydrolase</keyword>